<name>A0AAD5TAU4_9FUNG</name>
<proteinExistence type="predicted"/>
<dbReference type="AlphaFoldDB" id="A0AAD5TAU4"/>
<organism evidence="2 3">
    <name type="scientific">Physocladia obscura</name>
    <dbReference type="NCBI Taxonomy" id="109957"/>
    <lineage>
        <taxon>Eukaryota</taxon>
        <taxon>Fungi</taxon>
        <taxon>Fungi incertae sedis</taxon>
        <taxon>Chytridiomycota</taxon>
        <taxon>Chytridiomycota incertae sedis</taxon>
        <taxon>Chytridiomycetes</taxon>
        <taxon>Chytridiales</taxon>
        <taxon>Chytriomycetaceae</taxon>
        <taxon>Physocladia</taxon>
    </lineage>
</organism>
<protein>
    <submittedName>
        <fullName evidence="2">Uncharacterized protein</fullName>
    </submittedName>
</protein>
<gene>
    <name evidence="2" type="ORF">HK100_008264</name>
</gene>
<feature type="region of interest" description="Disordered" evidence="1">
    <location>
        <begin position="295"/>
        <end position="314"/>
    </location>
</feature>
<dbReference type="Proteomes" id="UP001211907">
    <property type="component" value="Unassembled WGS sequence"/>
</dbReference>
<dbReference type="EMBL" id="JADGJH010000004">
    <property type="protein sequence ID" value="KAJ3143145.1"/>
    <property type="molecule type" value="Genomic_DNA"/>
</dbReference>
<comment type="caution">
    <text evidence="2">The sequence shown here is derived from an EMBL/GenBank/DDBJ whole genome shotgun (WGS) entry which is preliminary data.</text>
</comment>
<reference evidence="2" key="1">
    <citation type="submission" date="2020-05" db="EMBL/GenBank/DDBJ databases">
        <title>Phylogenomic resolution of chytrid fungi.</title>
        <authorList>
            <person name="Stajich J.E."/>
            <person name="Amses K."/>
            <person name="Simmons R."/>
            <person name="Seto K."/>
            <person name="Myers J."/>
            <person name="Bonds A."/>
            <person name="Quandt C.A."/>
            <person name="Barry K."/>
            <person name="Liu P."/>
            <person name="Grigoriev I."/>
            <person name="Longcore J.E."/>
            <person name="James T.Y."/>
        </authorList>
    </citation>
    <scope>NUCLEOTIDE SEQUENCE</scope>
    <source>
        <strain evidence="2">JEL0513</strain>
    </source>
</reference>
<keyword evidence="3" id="KW-1185">Reference proteome</keyword>
<sequence length="576" mass="61876">MPILMMPSLNALRYCSLNTAVMRGALLLIVWATVVLIVVGELQLSTSTSQTQSSTIATPPPVVAAAAAAAIPPFDRQFCLESHLKRIYRVLTGTNVNKHAQKCSSEVMAAIVDPYAASNLKTNSNTARNASCPNFDPRICATSDDPTVHAVEWIVYASRCTSGLNRLAKLIAAAKGGFILSEPSKIQISHLKGIKFTILGMEVEWLGWAQRVRTYYDHLISLDPNALVVITDADDVLMVPGCAASDLVDGYFRRGGDGSSMTSPILFGAERLAWPPTPDSALLQENLVSRPLPVRDPRIQGRIPSGSPPGTPYPPPSIFKYLNAGSFMARAGDAAQLIKATYTDGCLDDQIVFGKAYMAPILSYHTTNTAAASAAKKSSTSTLASTTAHPFLSNISTILTIEPAQLVTALEIAQSTAARAAADFGTGSSAHREALDRVYEAGVKKFIAEAQSEGNTRVVRVETGGWFSSVTAAANNVPPHARPLISLDHDADLILNVGGITLKGIKYDEKTRRIVVEKTGGRPCIVHQPGKKLFNRPVEELSKLFGLEWDEDAVKKAAEVLKTLTPKEEPDYPVNL</sequence>
<evidence type="ECO:0000256" key="1">
    <source>
        <dbReference type="SAM" id="MobiDB-lite"/>
    </source>
</evidence>
<dbReference type="CDD" id="cd22997">
    <property type="entry name" value="GT_LH"/>
    <property type="match status" value="1"/>
</dbReference>
<evidence type="ECO:0000313" key="3">
    <source>
        <dbReference type="Proteomes" id="UP001211907"/>
    </source>
</evidence>
<accession>A0AAD5TAU4</accession>
<evidence type="ECO:0000313" key="2">
    <source>
        <dbReference type="EMBL" id="KAJ3143145.1"/>
    </source>
</evidence>